<dbReference type="Proteomes" id="UP000178606">
    <property type="component" value="Unassembled WGS sequence"/>
</dbReference>
<evidence type="ECO:0000313" key="2">
    <source>
        <dbReference type="Proteomes" id="UP000178606"/>
    </source>
</evidence>
<evidence type="ECO:0000313" key="1">
    <source>
        <dbReference type="EMBL" id="OGG44456.1"/>
    </source>
</evidence>
<name>A0A1F6C5L7_HANXR</name>
<sequence>MNTLRGLERAINQRLRKINADYGVANLARNADGTYEFELKVSVDPRRFHEVGRVLRKVLGTLPVERVVQAKYYLNGSLAEQIRKRAAKEGLTQSQFVSRCLAEHIDGKWKSKAAKAG</sequence>
<protein>
    <submittedName>
        <fullName evidence="1">Uncharacterized protein</fullName>
    </submittedName>
</protein>
<proteinExistence type="predicted"/>
<comment type="caution">
    <text evidence="1">The sequence shown here is derived from an EMBL/GenBank/DDBJ whole genome shotgun (WGS) entry which is preliminary data.</text>
</comment>
<gene>
    <name evidence="1" type="ORF">A3F84_10960</name>
</gene>
<organism evidence="1 2">
    <name type="scientific">Handelsmanbacteria sp. (strain RIFCSPLOWO2_12_FULL_64_10)</name>
    <dbReference type="NCBI Taxonomy" id="1817868"/>
    <lineage>
        <taxon>Bacteria</taxon>
        <taxon>Candidatus Handelsmaniibacteriota</taxon>
    </lineage>
</organism>
<accession>A0A1F6C5L7</accession>
<dbReference type="AlphaFoldDB" id="A0A1F6C5L7"/>
<dbReference type="EMBL" id="MFKF01000403">
    <property type="protein sequence ID" value="OGG44456.1"/>
    <property type="molecule type" value="Genomic_DNA"/>
</dbReference>
<reference evidence="1 2" key="1">
    <citation type="journal article" date="2016" name="Nat. Commun.">
        <title>Thousands of microbial genomes shed light on interconnected biogeochemical processes in an aquifer system.</title>
        <authorList>
            <person name="Anantharaman K."/>
            <person name="Brown C.T."/>
            <person name="Hug L.A."/>
            <person name="Sharon I."/>
            <person name="Castelle C.J."/>
            <person name="Probst A.J."/>
            <person name="Thomas B.C."/>
            <person name="Singh A."/>
            <person name="Wilkins M.J."/>
            <person name="Karaoz U."/>
            <person name="Brodie E.L."/>
            <person name="Williams K.H."/>
            <person name="Hubbard S.S."/>
            <person name="Banfield J.F."/>
        </authorList>
    </citation>
    <scope>NUCLEOTIDE SEQUENCE [LARGE SCALE GENOMIC DNA]</scope>
    <source>
        <strain evidence="2">RIFCSPLOWO2_12_FULL_64_10</strain>
    </source>
</reference>